<dbReference type="GeneID" id="54323670"/>
<dbReference type="EMBL" id="QUQM01000002">
    <property type="protein sequence ID" value="KAA8652066.1"/>
    <property type="molecule type" value="Genomic_DNA"/>
</dbReference>
<protein>
    <submittedName>
        <fullName evidence="1">Uncharacterized protein</fullName>
    </submittedName>
</protein>
<accession>A0A5M9N1B5</accession>
<dbReference type="RefSeq" id="XP_033431427.1">
    <property type="nucleotide sequence ID" value="XM_033565670.1"/>
</dbReference>
<proteinExistence type="predicted"/>
<dbReference type="Proteomes" id="UP000324241">
    <property type="component" value="Unassembled WGS sequence"/>
</dbReference>
<evidence type="ECO:0000313" key="1">
    <source>
        <dbReference type="EMBL" id="KAA8652066.1"/>
    </source>
</evidence>
<dbReference type="AlphaFoldDB" id="A0A5M9N1B5"/>
<sequence length="157" mass="17501">MAICGLGPDSSVVSQLIMRPGDPDFNTIDPAFIQLFRRFAGHILSLPIRSHRRVLGDPKRKVLTPHDVIHHSTHCLMWYSFELDDKVITALEVRNSGQGKDRSNSRRRLNPTKVPEIAWYSTPSPSSKALHLMSIYFAAMGSNFAPFPGHSAGSDFS</sequence>
<organism evidence="1 2">
    <name type="scientific">Aspergillus tanneri</name>
    <dbReference type="NCBI Taxonomy" id="1220188"/>
    <lineage>
        <taxon>Eukaryota</taxon>
        <taxon>Fungi</taxon>
        <taxon>Dikarya</taxon>
        <taxon>Ascomycota</taxon>
        <taxon>Pezizomycotina</taxon>
        <taxon>Eurotiomycetes</taxon>
        <taxon>Eurotiomycetidae</taxon>
        <taxon>Eurotiales</taxon>
        <taxon>Aspergillaceae</taxon>
        <taxon>Aspergillus</taxon>
        <taxon>Aspergillus subgen. Circumdati</taxon>
    </lineage>
</organism>
<evidence type="ECO:0000313" key="2">
    <source>
        <dbReference type="Proteomes" id="UP000324241"/>
    </source>
</evidence>
<comment type="caution">
    <text evidence="1">The sequence shown here is derived from an EMBL/GenBank/DDBJ whole genome shotgun (WGS) entry which is preliminary data.</text>
</comment>
<reference evidence="1 2" key="1">
    <citation type="submission" date="2019-08" db="EMBL/GenBank/DDBJ databases">
        <title>The genome sequence of a newly discovered highly antifungal drug resistant Aspergillus species, Aspergillus tanneri NIH 1004.</title>
        <authorList>
            <person name="Mounaud S."/>
            <person name="Singh I."/>
            <person name="Joardar V."/>
            <person name="Pakala S."/>
            <person name="Pakala S."/>
            <person name="Venepally P."/>
            <person name="Chung J.K."/>
            <person name="Losada L."/>
            <person name="Nierman W.C."/>
        </authorList>
    </citation>
    <scope>NUCLEOTIDE SEQUENCE [LARGE SCALE GENOMIC DNA]</scope>
    <source>
        <strain evidence="1 2">NIH1004</strain>
    </source>
</reference>
<name>A0A5M9N1B5_9EURO</name>
<gene>
    <name evidence="1" type="ORF">ATNIH1004_000968</name>
</gene>